<evidence type="ECO:0000313" key="2">
    <source>
        <dbReference type="Proteomes" id="UP001529510"/>
    </source>
</evidence>
<sequence length="55" mass="6197">MEDRRPQKSCDEAIGSLVRQDTEALLAMGPRTPTPSTAFLRKRALLFRIAARLQL</sequence>
<feature type="non-terminal residue" evidence="1">
    <location>
        <position position="55"/>
    </location>
</feature>
<gene>
    <name evidence="1" type="ORF">M9458_007085</name>
</gene>
<dbReference type="AlphaFoldDB" id="A0ABD0RM55"/>
<proteinExistence type="predicted"/>
<accession>A0ABD0RM55</accession>
<reference evidence="1 2" key="1">
    <citation type="submission" date="2024-05" db="EMBL/GenBank/DDBJ databases">
        <title>Genome sequencing and assembly of Indian major carp, Cirrhinus mrigala (Hamilton, 1822).</title>
        <authorList>
            <person name="Mohindra V."/>
            <person name="Chowdhury L.M."/>
            <person name="Lal K."/>
            <person name="Jena J.K."/>
        </authorList>
    </citation>
    <scope>NUCLEOTIDE SEQUENCE [LARGE SCALE GENOMIC DNA]</scope>
    <source>
        <strain evidence="1">CM1030</strain>
        <tissue evidence="1">Blood</tissue>
    </source>
</reference>
<dbReference type="Proteomes" id="UP001529510">
    <property type="component" value="Unassembled WGS sequence"/>
</dbReference>
<comment type="caution">
    <text evidence="1">The sequence shown here is derived from an EMBL/GenBank/DDBJ whole genome shotgun (WGS) entry which is preliminary data.</text>
</comment>
<dbReference type="EMBL" id="JAMKFB020000003">
    <property type="protein sequence ID" value="KAL0198545.1"/>
    <property type="molecule type" value="Genomic_DNA"/>
</dbReference>
<name>A0ABD0RM55_CIRMR</name>
<keyword evidence="2" id="KW-1185">Reference proteome</keyword>
<organism evidence="1 2">
    <name type="scientific">Cirrhinus mrigala</name>
    <name type="common">Mrigala</name>
    <dbReference type="NCBI Taxonomy" id="683832"/>
    <lineage>
        <taxon>Eukaryota</taxon>
        <taxon>Metazoa</taxon>
        <taxon>Chordata</taxon>
        <taxon>Craniata</taxon>
        <taxon>Vertebrata</taxon>
        <taxon>Euteleostomi</taxon>
        <taxon>Actinopterygii</taxon>
        <taxon>Neopterygii</taxon>
        <taxon>Teleostei</taxon>
        <taxon>Ostariophysi</taxon>
        <taxon>Cypriniformes</taxon>
        <taxon>Cyprinidae</taxon>
        <taxon>Labeoninae</taxon>
        <taxon>Labeonini</taxon>
        <taxon>Cirrhinus</taxon>
    </lineage>
</organism>
<evidence type="ECO:0000313" key="1">
    <source>
        <dbReference type="EMBL" id="KAL0198545.1"/>
    </source>
</evidence>
<protein>
    <submittedName>
        <fullName evidence="1">Uncharacterized protein</fullName>
    </submittedName>
</protein>